<sequence>MAEIGRSVPKKESYDKVTGAGHYTGDAVEARIHHARMKISPYAHARILGIDATAARTAPGVRAILTGDDCGVLTGEEIRDRPIIAKDRVRHYGEVVAVAVADTEVQAKQAADLIKVRYDPLPVVLSPTDALRSDAPVLHERLGEYEKGEGVVSVPGTNVASVIHVRLGDMSQGWEQSETVVENAVAFKPSDHAAMETRSAIAEIKPDGRVHIVSSTQAPFAVKQYLGKYFGVDVGFVTVEAPLVGGAYGGKAAIQPELIAFLASRAIGGRPVKVLYTREEDMVTAPGHIGLEATVRLGSTKEGKIKAAHLIYRFDGGAYDDKSSDIARAAAGDCSGPYAIEHMHGECLTIYTNHPYPSAFRGYGHAELTFAVERAIDALAEELQMDPWALRMKNIVVPGDIAPTRDLLTPSNLGDLPACMERMKRLAEWDDWNLVQVDDHRVRAKGISCFWKNSSIDPNASSGAIVSFNPDGSLNLETGVVEIGTGTKTVLAQILAERMRMRTERIHVRFTVDTGISPEHWKTVASRGTFMAGRAVLHAADDAIRQLLSIAACVLRADPDDLELDCEKVFVRADPSVQIDVKEICYGYSFPNGNTIGGQIIGRGTYTQRRMNPMNPETGEGTPGPEWNVGAQAVEVELDTRDCSYRILKAVSVNDAGRVMNRMGALGQIKGAIAMGLSFANRETFLFDAEGRIQNPTLRDYSVFRYGENPAYVVDFVERPCLDGPYGARALGEHGLIGMPAALASALSRAAGVRLNRLPLFPERIWRARMGYADDTVSV</sequence>
<dbReference type="AlphaFoldDB" id="A0A7X0RW15"/>
<dbReference type="PANTHER" id="PTHR11908:SF132">
    <property type="entry name" value="ALDEHYDE OXIDASE 1-RELATED"/>
    <property type="match status" value="1"/>
</dbReference>
<protein>
    <submittedName>
        <fullName evidence="4">Xanthine dehydrogenase family protein molybdopterin-binding subunit</fullName>
    </submittedName>
</protein>
<dbReference type="Pfam" id="PF20256">
    <property type="entry name" value="MoCoBD_2"/>
    <property type="match status" value="1"/>
</dbReference>
<dbReference type="Gene3D" id="3.90.1170.50">
    <property type="entry name" value="Aldehyde oxidase/xanthine dehydrogenase, a/b hammerhead"/>
    <property type="match status" value="1"/>
</dbReference>
<dbReference type="GO" id="GO:0016491">
    <property type="term" value="F:oxidoreductase activity"/>
    <property type="evidence" value="ECO:0007669"/>
    <property type="project" value="UniProtKB-KW"/>
</dbReference>
<dbReference type="InterPro" id="IPR046867">
    <property type="entry name" value="AldOxase/xan_DH_MoCoBD2"/>
</dbReference>
<dbReference type="InterPro" id="IPR016208">
    <property type="entry name" value="Ald_Oxase/xanthine_DH-like"/>
</dbReference>
<proteinExistence type="predicted"/>
<dbReference type="InterPro" id="IPR008274">
    <property type="entry name" value="AldOxase/xan_DH_MoCoBD1"/>
</dbReference>
<dbReference type="SUPFAM" id="SSF54665">
    <property type="entry name" value="CO dehydrogenase molybdoprotein N-domain-like"/>
    <property type="match status" value="1"/>
</dbReference>
<evidence type="ECO:0000313" key="5">
    <source>
        <dbReference type="Proteomes" id="UP000547209"/>
    </source>
</evidence>
<organism evidence="4 5">
    <name type="scientific">Cohnella nanjingensis</name>
    <dbReference type="NCBI Taxonomy" id="1387779"/>
    <lineage>
        <taxon>Bacteria</taxon>
        <taxon>Bacillati</taxon>
        <taxon>Bacillota</taxon>
        <taxon>Bacilli</taxon>
        <taxon>Bacillales</taxon>
        <taxon>Paenibacillaceae</taxon>
        <taxon>Cohnella</taxon>
    </lineage>
</organism>
<dbReference type="SUPFAM" id="SSF56003">
    <property type="entry name" value="Molybdenum cofactor-binding domain"/>
    <property type="match status" value="1"/>
</dbReference>
<name>A0A7X0RW15_9BACL</name>
<accession>A0A7X0RW15</accession>
<evidence type="ECO:0000256" key="2">
    <source>
        <dbReference type="ARBA" id="ARBA00023002"/>
    </source>
</evidence>
<reference evidence="4 5" key="1">
    <citation type="submission" date="2020-08" db="EMBL/GenBank/DDBJ databases">
        <title>Cohnella phylogeny.</title>
        <authorList>
            <person name="Dunlap C."/>
        </authorList>
    </citation>
    <scope>NUCLEOTIDE SEQUENCE [LARGE SCALE GENOMIC DNA]</scope>
    <source>
        <strain evidence="4 5">DSM 28246</strain>
    </source>
</reference>
<keyword evidence="2" id="KW-0560">Oxidoreductase</keyword>
<comment type="caution">
    <text evidence="4">The sequence shown here is derived from an EMBL/GenBank/DDBJ whole genome shotgun (WGS) entry which is preliminary data.</text>
</comment>
<keyword evidence="1" id="KW-0500">Molybdenum</keyword>
<dbReference type="Proteomes" id="UP000547209">
    <property type="component" value="Unassembled WGS sequence"/>
</dbReference>
<dbReference type="EMBL" id="JACJVP010000051">
    <property type="protein sequence ID" value="MBB6674717.1"/>
    <property type="molecule type" value="Genomic_DNA"/>
</dbReference>
<dbReference type="PANTHER" id="PTHR11908">
    <property type="entry name" value="XANTHINE DEHYDROGENASE"/>
    <property type="match status" value="1"/>
</dbReference>
<gene>
    <name evidence="4" type="ORF">H7C19_28955</name>
</gene>
<feature type="domain" description="Aldehyde oxidase/xanthine dehydrogenase a/b hammerhead" evidence="3">
    <location>
        <begin position="18"/>
        <end position="122"/>
    </location>
</feature>
<dbReference type="Pfam" id="PF01315">
    <property type="entry name" value="Ald_Xan_dh_C"/>
    <property type="match status" value="1"/>
</dbReference>
<dbReference type="InterPro" id="IPR036856">
    <property type="entry name" value="Ald_Oxase/Xan_DH_a/b_sf"/>
</dbReference>
<dbReference type="Gene3D" id="3.30.365.10">
    <property type="entry name" value="Aldehyde oxidase/xanthine dehydrogenase, molybdopterin binding domain"/>
    <property type="match status" value="4"/>
</dbReference>
<dbReference type="SMART" id="SM01008">
    <property type="entry name" value="Ald_Xan_dh_C"/>
    <property type="match status" value="1"/>
</dbReference>
<evidence type="ECO:0000259" key="3">
    <source>
        <dbReference type="SMART" id="SM01008"/>
    </source>
</evidence>
<evidence type="ECO:0000313" key="4">
    <source>
        <dbReference type="EMBL" id="MBB6674717.1"/>
    </source>
</evidence>
<dbReference type="Pfam" id="PF02738">
    <property type="entry name" value="MoCoBD_1"/>
    <property type="match status" value="1"/>
</dbReference>
<keyword evidence="5" id="KW-1185">Reference proteome</keyword>
<dbReference type="InterPro" id="IPR000674">
    <property type="entry name" value="Ald_Oxase/Xan_DH_a/b"/>
</dbReference>
<evidence type="ECO:0000256" key="1">
    <source>
        <dbReference type="ARBA" id="ARBA00022505"/>
    </source>
</evidence>
<dbReference type="GO" id="GO:0005506">
    <property type="term" value="F:iron ion binding"/>
    <property type="evidence" value="ECO:0007669"/>
    <property type="project" value="InterPro"/>
</dbReference>
<dbReference type="InterPro" id="IPR037165">
    <property type="entry name" value="AldOxase/xan_DH_Mopterin-bd_sf"/>
</dbReference>